<dbReference type="EMBL" id="CAKLBY020000290">
    <property type="protein sequence ID" value="CAK7943124.1"/>
    <property type="molecule type" value="Genomic_DNA"/>
</dbReference>
<evidence type="ECO:0000313" key="2">
    <source>
        <dbReference type="Proteomes" id="UP001162060"/>
    </source>
</evidence>
<reference evidence="1" key="1">
    <citation type="submission" date="2024-01" db="EMBL/GenBank/DDBJ databases">
        <authorList>
            <person name="Webb A."/>
        </authorList>
    </citation>
    <scope>NUCLEOTIDE SEQUENCE</scope>
    <source>
        <strain evidence="1">Pm1</strain>
    </source>
</reference>
<comment type="caution">
    <text evidence="1">The sequence shown here is derived from an EMBL/GenBank/DDBJ whole genome shotgun (WGS) entry which is preliminary data.</text>
</comment>
<dbReference type="AlphaFoldDB" id="A0AAV1VCB7"/>
<sequence>MVKQQPTPLDGIATANYFQALQSMSVTFESKNVTADKTYGVRYHVAPVDVKRPDSMKTSTESAFFVEKHHTKIKKAFKATPIMAVTEAMLDDENTALFSVLPDRLAEADTKVDGVCKLFENATNIDHTTKKAIECPLAFNSTMALKMAGDGHEIAELAQMHVQPRFQCYVPRR</sequence>
<organism evidence="1 2">
    <name type="scientific">Peronospora matthiolae</name>
    <dbReference type="NCBI Taxonomy" id="2874970"/>
    <lineage>
        <taxon>Eukaryota</taxon>
        <taxon>Sar</taxon>
        <taxon>Stramenopiles</taxon>
        <taxon>Oomycota</taxon>
        <taxon>Peronosporomycetes</taxon>
        <taxon>Peronosporales</taxon>
        <taxon>Peronosporaceae</taxon>
        <taxon>Peronospora</taxon>
    </lineage>
</organism>
<gene>
    <name evidence="1" type="ORF">PM001_LOCUS28274</name>
</gene>
<accession>A0AAV1VCB7</accession>
<protein>
    <submittedName>
        <fullName evidence="1">Uncharacterized protein</fullName>
    </submittedName>
</protein>
<proteinExistence type="predicted"/>
<evidence type="ECO:0000313" key="1">
    <source>
        <dbReference type="EMBL" id="CAK7943124.1"/>
    </source>
</evidence>
<name>A0AAV1VCB7_9STRA</name>
<dbReference type="Proteomes" id="UP001162060">
    <property type="component" value="Unassembled WGS sequence"/>
</dbReference>